<accession>A0A4V6T4R8</accession>
<organism evidence="2 3">
    <name type="scientific">Musa balbisiana</name>
    <name type="common">Banana</name>
    <dbReference type="NCBI Taxonomy" id="52838"/>
    <lineage>
        <taxon>Eukaryota</taxon>
        <taxon>Viridiplantae</taxon>
        <taxon>Streptophyta</taxon>
        <taxon>Embryophyta</taxon>
        <taxon>Tracheophyta</taxon>
        <taxon>Spermatophyta</taxon>
        <taxon>Magnoliopsida</taxon>
        <taxon>Liliopsida</taxon>
        <taxon>Zingiberales</taxon>
        <taxon>Musaceae</taxon>
        <taxon>Musa</taxon>
    </lineage>
</organism>
<evidence type="ECO:0000313" key="3">
    <source>
        <dbReference type="Proteomes" id="UP000317650"/>
    </source>
</evidence>
<dbReference type="Proteomes" id="UP000317650">
    <property type="component" value="Chromosome 4"/>
</dbReference>
<feature type="region of interest" description="Disordered" evidence="1">
    <location>
        <begin position="74"/>
        <end position="132"/>
    </location>
</feature>
<gene>
    <name evidence="2" type="ORF">C4D60_Mb04t14990</name>
</gene>
<comment type="caution">
    <text evidence="2">The sequence shown here is derived from an EMBL/GenBank/DDBJ whole genome shotgun (WGS) entry which is preliminary data.</text>
</comment>
<keyword evidence="3" id="KW-1185">Reference proteome</keyword>
<dbReference type="AlphaFoldDB" id="A0A4V6T4R8"/>
<evidence type="ECO:0000256" key="1">
    <source>
        <dbReference type="SAM" id="MobiDB-lite"/>
    </source>
</evidence>
<proteinExistence type="predicted"/>
<evidence type="ECO:0000313" key="2">
    <source>
        <dbReference type="EMBL" id="THU72705.1"/>
    </source>
</evidence>
<dbReference type="EMBL" id="PYDT01000001">
    <property type="protein sequence ID" value="THU72705.1"/>
    <property type="molecule type" value="Genomic_DNA"/>
</dbReference>
<protein>
    <submittedName>
        <fullName evidence="2">Uncharacterized protein</fullName>
    </submittedName>
</protein>
<reference evidence="2 3" key="1">
    <citation type="journal article" date="2019" name="Nat. Plants">
        <title>Genome sequencing of Musa balbisiana reveals subgenome evolution and function divergence in polyploid bananas.</title>
        <authorList>
            <person name="Yao X."/>
        </authorList>
    </citation>
    <scope>NUCLEOTIDE SEQUENCE [LARGE SCALE GENOMIC DNA]</scope>
    <source>
        <strain evidence="3">cv. DH-PKW</strain>
        <tissue evidence="2">Leaves</tissue>
    </source>
</reference>
<name>A0A4V6T4R8_MUSBA</name>
<sequence>MLLGRLRSRPRTDLLNLPTQLGVAIAQNPEGPTRIPHAVHQRYGVVLVLQREESEQHRSGIGREPMARLAKKNLGGQGVQISSHLGVKPAMDERGRKSLSAHTRSPRVNPAQQATSGSEGWPSGSLPIARAW</sequence>